<dbReference type="InterPro" id="IPR015955">
    <property type="entry name" value="Lactate_DH/Glyco_Ohase_4_C"/>
</dbReference>
<sequence>MSKVTVVGAGNVGATCANVLAFNEVADEIVMLDVKEGISEGKAIDMMQTAQLLGFDTTIAGYTNDYAKSADSNVVVITSGIPRKPGMTREELIGVNAGIVKSVAENSLKYSPNAILVIISNPMDTMTYLALKSLGLPKNRIIGMGGALDSSRFKYYLSQALDCNANEVEGLVIGGHGDTTMIPLARFATYKGLPVSNYLSAEKIDEIVKATMVGGATLTGLLGTSAWYAPGAAGATVVESILHNQRKVIPCSVALEGEYGENDICCGVPVVLGGNGIERIIELPLNADEKAKFKASAEAVRKTNGALKEVGAL</sequence>
<organism evidence="5">
    <name type="scientific">termite gut metagenome</name>
    <dbReference type="NCBI Taxonomy" id="433724"/>
    <lineage>
        <taxon>unclassified sequences</taxon>
        <taxon>metagenomes</taxon>
        <taxon>organismal metagenomes</taxon>
    </lineage>
</organism>
<dbReference type="EC" id="1.1.1.37" evidence="5"/>
<reference evidence="5" key="1">
    <citation type="submission" date="2019-03" db="EMBL/GenBank/DDBJ databases">
        <title>Single cell metagenomics reveals metabolic interactions within the superorganism composed of flagellate Streblomastix strix and complex community of Bacteroidetes bacteria on its surface.</title>
        <authorList>
            <person name="Treitli S.C."/>
            <person name="Kolisko M."/>
            <person name="Husnik F."/>
            <person name="Keeling P."/>
            <person name="Hampl V."/>
        </authorList>
    </citation>
    <scope>NUCLEOTIDE SEQUENCE</scope>
    <source>
        <strain evidence="5">STM</strain>
    </source>
</reference>
<dbReference type="InterPro" id="IPR011275">
    <property type="entry name" value="Malate_DH_type3"/>
</dbReference>
<evidence type="ECO:0000256" key="1">
    <source>
        <dbReference type="ARBA" id="ARBA00023002"/>
    </source>
</evidence>
<dbReference type="InterPro" id="IPR001557">
    <property type="entry name" value="L-lactate/malate_DH"/>
</dbReference>
<dbReference type="Gene3D" id="3.40.50.720">
    <property type="entry name" value="NAD(P)-binding Rossmann-like Domain"/>
    <property type="match status" value="1"/>
</dbReference>
<dbReference type="FunFam" id="3.90.110.10:FF:000004">
    <property type="entry name" value="Malate dehydrogenase"/>
    <property type="match status" value="1"/>
</dbReference>
<proteinExistence type="inferred from homology"/>
<dbReference type="CDD" id="cd01339">
    <property type="entry name" value="LDH-like_MDH"/>
    <property type="match status" value="1"/>
</dbReference>
<dbReference type="NCBIfam" id="TIGR01763">
    <property type="entry name" value="MalateDH_bact"/>
    <property type="match status" value="1"/>
</dbReference>
<evidence type="ECO:0000256" key="2">
    <source>
        <dbReference type="ARBA" id="ARBA00023027"/>
    </source>
</evidence>
<evidence type="ECO:0000259" key="4">
    <source>
        <dbReference type="Pfam" id="PF02866"/>
    </source>
</evidence>
<protein>
    <submittedName>
        <fullName evidence="5">Malate dehydrogenase</fullName>
        <ecNumber evidence="5">1.1.1.37</ecNumber>
    </submittedName>
</protein>
<keyword evidence="2" id="KW-0520">NAD</keyword>
<dbReference type="InterPro" id="IPR022383">
    <property type="entry name" value="Lactate/malate_DH_C"/>
</dbReference>
<dbReference type="Pfam" id="PF00056">
    <property type="entry name" value="Ldh_1_N"/>
    <property type="match status" value="1"/>
</dbReference>
<name>A0A5J4RJ16_9ZZZZ</name>
<dbReference type="PANTHER" id="PTHR43128:SF16">
    <property type="entry name" value="L-LACTATE DEHYDROGENASE"/>
    <property type="match status" value="1"/>
</dbReference>
<dbReference type="InterPro" id="IPR036291">
    <property type="entry name" value="NAD(P)-bd_dom_sf"/>
</dbReference>
<evidence type="ECO:0000313" key="5">
    <source>
        <dbReference type="EMBL" id="KAA6333140.1"/>
    </source>
</evidence>
<dbReference type="PRINTS" id="PR00086">
    <property type="entry name" value="LLDHDRGNASE"/>
</dbReference>
<accession>A0A5J4RJ16</accession>
<dbReference type="AlphaFoldDB" id="A0A5J4RJ16"/>
<dbReference type="GO" id="GO:0004459">
    <property type="term" value="F:L-lactate dehydrogenase (NAD+) activity"/>
    <property type="evidence" value="ECO:0007669"/>
    <property type="project" value="TreeGrafter"/>
</dbReference>
<feature type="domain" description="Lactate/malate dehydrogenase N-terminal" evidence="3">
    <location>
        <begin position="3"/>
        <end position="143"/>
    </location>
</feature>
<evidence type="ECO:0000259" key="3">
    <source>
        <dbReference type="Pfam" id="PF00056"/>
    </source>
</evidence>
<dbReference type="FunFam" id="3.40.50.720:FF:000018">
    <property type="entry name" value="Malate dehydrogenase"/>
    <property type="match status" value="1"/>
</dbReference>
<dbReference type="Gene3D" id="3.90.110.10">
    <property type="entry name" value="Lactate dehydrogenase/glycoside hydrolase, family 4, C-terminal"/>
    <property type="match status" value="1"/>
</dbReference>
<dbReference type="NCBIfam" id="NF004863">
    <property type="entry name" value="PRK06223.1"/>
    <property type="match status" value="1"/>
</dbReference>
<dbReference type="GO" id="GO:0030060">
    <property type="term" value="F:L-malate dehydrogenase (NAD+) activity"/>
    <property type="evidence" value="ECO:0007669"/>
    <property type="project" value="UniProtKB-EC"/>
</dbReference>
<dbReference type="SUPFAM" id="SSF51735">
    <property type="entry name" value="NAD(P)-binding Rossmann-fold domains"/>
    <property type="match status" value="1"/>
</dbReference>
<dbReference type="PIRSF" id="PIRSF000102">
    <property type="entry name" value="Lac_mal_DH"/>
    <property type="match status" value="1"/>
</dbReference>
<dbReference type="SUPFAM" id="SSF56327">
    <property type="entry name" value="LDH C-terminal domain-like"/>
    <property type="match status" value="1"/>
</dbReference>
<dbReference type="InterPro" id="IPR001236">
    <property type="entry name" value="Lactate/malate_DH_N"/>
</dbReference>
<comment type="caution">
    <text evidence="5">The sequence shown here is derived from an EMBL/GenBank/DDBJ whole genome shotgun (WGS) entry which is preliminary data.</text>
</comment>
<gene>
    <name evidence="5" type="ORF">EZS27_018420</name>
</gene>
<dbReference type="EMBL" id="SNRY01001150">
    <property type="protein sequence ID" value="KAA6333140.1"/>
    <property type="molecule type" value="Genomic_DNA"/>
</dbReference>
<dbReference type="HAMAP" id="MF_00487">
    <property type="entry name" value="Malate_dehydrog_3"/>
    <property type="match status" value="1"/>
</dbReference>
<dbReference type="GO" id="GO:0006089">
    <property type="term" value="P:lactate metabolic process"/>
    <property type="evidence" value="ECO:0007669"/>
    <property type="project" value="TreeGrafter"/>
</dbReference>
<feature type="domain" description="Lactate/malate dehydrogenase C-terminal" evidence="4">
    <location>
        <begin position="148"/>
        <end position="302"/>
    </location>
</feature>
<dbReference type="PANTHER" id="PTHR43128">
    <property type="entry name" value="L-2-HYDROXYCARBOXYLATE DEHYDROGENASE (NAD(P)(+))"/>
    <property type="match status" value="1"/>
</dbReference>
<dbReference type="Pfam" id="PF02866">
    <property type="entry name" value="Ldh_1_C"/>
    <property type="match status" value="1"/>
</dbReference>
<keyword evidence="1 5" id="KW-0560">Oxidoreductase</keyword>